<name>A0A9D4ZTF6_ADICA</name>
<dbReference type="Gene3D" id="2.40.128.20">
    <property type="match status" value="2"/>
</dbReference>
<evidence type="ECO:0000313" key="1">
    <source>
        <dbReference type="EMBL" id="KAI5084802.1"/>
    </source>
</evidence>
<dbReference type="AlphaFoldDB" id="A0A9D4ZTF6"/>
<dbReference type="PANTHER" id="PTHR10612">
    <property type="entry name" value="APOLIPOPROTEIN D"/>
    <property type="match status" value="1"/>
</dbReference>
<sequence length="438" mass="46914">MAPCSTSFLPAPIPCCLSSFISNRRPRPPTDKQGQWRQPPDNDYCTRRMAAKTCPTPPTIDNLDLRALLGSYYEVGTTARHKLRNEGGLVCAQSNFSVDIIPPFEDETSVVAINVQNTGLQVVGMESISALSKISYSASDVCANAARMCAMMDTSSKLSEALLRINSIAKDITSSFPSHASTLTQASATINSSVASVKTRLDGLARCVTVVSRIAAELSQGVGPLNPLLRALRTTVTLGSSEVHDLGTIAIGNLTLSHNLVTQVMSHMVNATYMELLFEASTLIEQEIDLLGSQVSRIQGLLSSIGGPWADMIEADAMLTNKSANLVVTKGQAIQNPDQRGDMMLKMKQTTQPFQIIALEGLPFLGYSSLLVYSCKLDSNGDPVGDLFLLSRSPTILAPTVSFFLNTASRYGISTDCDSVFVPTVQKGGDAICGVHLQ</sequence>
<reference evidence="1" key="1">
    <citation type="submission" date="2021-01" db="EMBL/GenBank/DDBJ databases">
        <title>Adiantum capillus-veneris genome.</title>
        <authorList>
            <person name="Fang Y."/>
            <person name="Liao Q."/>
        </authorList>
    </citation>
    <scope>NUCLEOTIDE SEQUENCE</scope>
    <source>
        <strain evidence="1">H3</strain>
        <tissue evidence="1">Leaf</tissue>
    </source>
</reference>
<gene>
    <name evidence="1" type="ORF">GOP47_0000971</name>
</gene>
<dbReference type="EMBL" id="JABFUD020000001">
    <property type="protein sequence ID" value="KAI5084802.1"/>
    <property type="molecule type" value="Genomic_DNA"/>
</dbReference>
<dbReference type="PANTHER" id="PTHR10612:SF56">
    <property type="entry name" value="LIPOCALIN_CYTOSOLIC FATTY-ACID BINDING DOMAIN-CONTAINING PROTEIN"/>
    <property type="match status" value="1"/>
</dbReference>
<dbReference type="GO" id="GO:0000302">
    <property type="term" value="P:response to reactive oxygen species"/>
    <property type="evidence" value="ECO:0007669"/>
    <property type="project" value="TreeGrafter"/>
</dbReference>
<proteinExistence type="predicted"/>
<organism evidence="1 2">
    <name type="scientific">Adiantum capillus-veneris</name>
    <name type="common">Maidenhair fern</name>
    <dbReference type="NCBI Taxonomy" id="13818"/>
    <lineage>
        <taxon>Eukaryota</taxon>
        <taxon>Viridiplantae</taxon>
        <taxon>Streptophyta</taxon>
        <taxon>Embryophyta</taxon>
        <taxon>Tracheophyta</taxon>
        <taxon>Polypodiopsida</taxon>
        <taxon>Polypodiidae</taxon>
        <taxon>Polypodiales</taxon>
        <taxon>Pteridineae</taxon>
        <taxon>Pteridaceae</taxon>
        <taxon>Vittarioideae</taxon>
        <taxon>Adiantum</taxon>
    </lineage>
</organism>
<accession>A0A9D4ZTF6</accession>
<dbReference type="OrthoDB" id="1885951at2759"/>
<dbReference type="Proteomes" id="UP000886520">
    <property type="component" value="Chromosome 1"/>
</dbReference>
<dbReference type="GO" id="GO:0006629">
    <property type="term" value="P:lipid metabolic process"/>
    <property type="evidence" value="ECO:0007669"/>
    <property type="project" value="TreeGrafter"/>
</dbReference>
<keyword evidence="2" id="KW-1185">Reference proteome</keyword>
<dbReference type="GO" id="GO:0005737">
    <property type="term" value="C:cytoplasm"/>
    <property type="evidence" value="ECO:0007669"/>
    <property type="project" value="TreeGrafter"/>
</dbReference>
<comment type="caution">
    <text evidence="1">The sequence shown here is derived from an EMBL/GenBank/DDBJ whole genome shotgun (WGS) entry which is preliminary data.</text>
</comment>
<evidence type="ECO:0000313" key="2">
    <source>
        <dbReference type="Proteomes" id="UP000886520"/>
    </source>
</evidence>
<dbReference type="InterPro" id="IPR012674">
    <property type="entry name" value="Calycin"/>
</dbReference>
<protein>
    <submittedName>
        <fullName evidence="1">Uncharacterized protein</fullName>
    </submittedName>
</protein>